<dbReference type="InterPro" id="IPR052055">
    <property type="entry name" value="Hepadnavirus_pol/RT"/>
</dbReference>
<evidence type="ECO:0000256" key="1">
    <source>
        <dbReference type="SAM" id="SignalP"/>
    </source>
</evidence>
<gene>
    <name evidence="2" type="ORF">P5673_007702</name>
</gene>
<name>A0AAD9VBD1_ACRCE</name>
<dbReference type="EMBL" id="JARQWQ010000013">
    <property type="protein sequence ID" value="KAK2567827.1"/>
    <property type="molecule type" value="Genomic_DNA"/>
</dbReference>
<protein>
    <submittedName>
        <fullName evidence="2">Uncharacterized protein</fullName>
    </submittedName>
</protein>
<keyword evidence="1" id="KW-0732">Signal</keyword>
<organism evidence="2 3">
    <name type="scientific">Acropora cervicornis</name>
    <name type="common">Staghorn coral</name>
    <dbReference type="NCBI Taxonomy" id="6130"/>
    <lineage>
        <taxon>Eukaryota</taxon>
        <taxon>Metazoa</taxon>
        <taxon>Cnidaria</taxon>
        <taxon>Anthozoa</taxon>
        <taxon>Hexacorallia</taxon>
        <taxon>Scleractinia</taxon>
        <taxon>Astrocoeniina</taxon>
        <taxon>Acroporidae</taxon>
        <taxon>Acropora</taxon>
    </lineage>
</organism>
<evidence type="ECO:0000313" key="2">
    <source>
        <dbReference type="EMBL" id="KAK2567827.1"/>
    </source>
</evidence>
<evidence type="ECO:0000313" key="3">
    <source>
        <dbReference type="Proteomes" id="UP001249851"/>
    </source>
</evidence>
<reference evidence="2" key="1">
    <citation type="journal article" date="2023" name="G3 (Bethesda)">
        <title>Whole genome assembly and annotation of the endangered Caribbean coral Acropora cervicornis.</title>
        <authorList>
            <person name="Selwyn J.D."/>
            <person name="Vollmer S.V."/>
        </authorList>
    </citation>
    <scope>NUCLEOTIDE SEQUENCE</scope>
    <source>
        <strain evidence="2">K2</strain>
    </source>
</reference>
<keyword evidence="3" id="KW-1185">Reference proteome</keyword>
<accession>A0AAD9VBD1</accession>
<dbReference type="PANTHER" id="PTHR33050:SF7">
    <property type="entry name" value="RIBONUCLEASE H"/>
    <property type="match status" value="1"/>
</dbReference>
<feature type="non-terminal residue" evidence="2">
    <location>
        <position position="295"/>
    </location>
</feature>
<dbReference type="Proteomes" id="UP001249851">
    <property type="component" value="Unassembled WGS sequence"/>
</dbReference>
<sequence length="295" mass="33774">PTQLLVWLGLNWDLVSGSISITDRRISNFIAFIDKFLQSAPYVTPQDCASITGHIMSMSPVLGNLTRLKTRFLYKVIDSRSTWDPRFNIGLHNDCLSEIFFWKNNIVSLNSRNIVPYQVPFLFSFSDASNVACGAYLVGTEEVSHRTWSSSEAEKSSTWRELNAVHFALTSFKNSVQGKSVKWHSDNQRAVRIILQGKNVDLIEAAKEASVVINVMKVERDDPSVWKELYEQGKQLAADVDIEPRIPRTAARQQHRVNIPAETPEMFWQRAEYFPLVDHLVQELTDRLLSQEDRF</sequence>
<dbReference type="AlphaFoldDB" id="A0AAD9VBD1"/>
<reference evidence="2" key="2">
    <citation type="journal article" date="2023" name="Science">
        <title>Genomic signatures of disease resistance in endangered staghorn corals.</title>
        <authorList>
            <person name="Vollmer S.V."/>
            <person name="Selwyn J.D."/>
            <person name="Despard B.A."/>
            <person name="Roesel C.L."/>
        </authorList>
    </citation>
    <scope>NUCLEOTIDE SEQUENCE</scope>
    <source>
        <strain evidence="2">K2</strain>
    </source>
</reference>
<dbReference type="InterPro" id="IPR043502">
    <property type="entry name" value="DNA/RNA_pol_sf"/>
</dbReference>
<dbReference type="SUPFAM" id="SSF56672">
    <property type="entry name" value="DNA/RNA polymerases"/>
    <property type="match status" value="1"/>
</dbReference>
<feature type="signal peptide" evidence="1">
    <location>
        <begin position="1"/>
        <end position="17"/>
    </location>
</feature>
<comment type="caution">
    <text evidence="2">The sequence shown here is derived from an EMBL/GenBank/DDBJ whole genome shotgun (WGS) entry which is preliminary data.</text>
</comment>
<feature type="chain" id="PRO_5042084016" evidence="1">
    <location>
        <begin position="18"/>
        <end position="295"/>
    </location>
</feature>
<dbReference type="PANTHER" id="PTHR33050">
    <property type="entry name" value="REVERSE TRANSCRIPTASE DOMAIN-CONTAINING PROTEIN"/>
    <property type="match status" value="1"/>
</dbReference>
<proteinExistence type="predicted"/>